<gene>
    <name evidence="1" type="ORF">Sviol_50460</name>
</gene>
<evidence type="ECO:0000313" key="1">
    <source>
        <dbReference type="EMBL" id="GHI40638.1"/>
    </source>
</evidence>
<dbReference type="Proteomes" id="UP001050808">
    <property type="component" value="Unassembled WGS sequence"/>
</dbReference>
<dbReference type="InterPro" id="IPR009057">
    <property type="entry name" value="Homeodomain-like_sf"/>
</dbReference>
<reference evidence="1" key="1">
    <citation type="submission" date="2024-05" db="EMBL/GenBank/DDBJ databases">
        <title>Whole genome shotgun sequence of Streptomyces violascens NBRC 12920.</title>
        <authorList>
            <person name="Komaki H."/>
            <person name="Tamura T."/>
        </authorList>
    </citation>
    <scope>NUCLEOTIDE SEQUENCE</scope>
    <source>
        <strain evidence="1">NBRC 12920</strain>
    </source>
</reference>
<organism evidence="1 2">
    <name type="scientific">Streptomyces violascens</name>
    <dbReference type="NCBI Taxonomy" id="67381"/>
    <lineage>
        <taxon>Bacteria</taxon>
        <taxon>Bacillati</taxon>
        <taxon>Actinomycetota</taxon>
        <taxon>Actinomycetes</taxon>
        <taxon>Kitasatosporales</taxon>
        <taxon>Streptomycetaceae</taxon>
        <taxon>Streptomyces</taxon>
    </lineage>
</organism>
<evidence type="ECO:0000313" key="2">
    <source>
        <dbReference type="Proteomes" id="UP001050808"/>
    </source>
</evidence>
<dbReference type="EMBL" id="BNDY01000017">
    <property type="protein sequence ID" value="GHI40638.1"/>
    <property type="molecule type" value="Genomic_DNA"/>
</dbReference>
<protein>
    <recommendedName>
        <fullName evidence="3">Transposase</fullName>
    </recommendedName>
</protein>
<dbReference type="SUPFAM" id="SSF46689">
    <property type="entry name" value="Homeodomain-like"/>
    <property type="match status" value="1"/>
</dbReference>
<proteinExistence type="predicted"/>
<accession>A0ABQ3QTN1</accession>
<dbReference type="Pfam" id="PF13551">
    <property type="entry name" value="HTH_29"/>
    <property type="match status" value="1"/>
</dbReference>
<comment type="caution">
    <text evidence="1">The sequence shown here is derived from an EMBL/GenBank/DDBJ whole genome shotgun (WGS) entry which is preliminary data.</text>
</comment>
<keyword evidence="2" id="KW-1185">Reference proteome</keyword>
<sequence>MAVQGGRRARTAVSVALETDVRERLVRRAASAKSEVRAVLRAKIVLAAADELMHGAIARDLGVSVNTVRKWRGCFAARGMDGLRDTDRSGRPRSYGPEVRVAIVATAPGCPADTA</sequence>
<evidence type="ECO:0008006" key="3">
    <source>
        <dbReference type="Google" id="ProtNLM"/>
    </source>
</evidence>
<name>A0ABQ3QTN1_9ACTN</name>